<dbReference type="GO" id="GO:0016747">
    <property type="term" value="F:acyltransferase activity, transferring groups other than amino-acyl groups"/>
    <property type="evidence" value="ECO:0007669"/>
    <property type="project" value="InterPro"/>
</dbReference>
<feature type="region of interest" description="Disordered" evidence="1">
    <location>
        <begin position="182"/>
        <end position="231"/>
    </location>
</feature>
<dbReference type="SUPFAM" id="SSF55729">
    <property type="entry name" value="Acyl-CoA N-acyltransferases (Nat)"/>
    <property type="match status" value="1"/>
</dbReference>
<reference evidence="3" key="1">
    <citation type="submission" date="2021-10" db="EMBL/GenBank/DDBJ databases">
        <title>Novel species in genus Arthrobacter.</title>
        <authorList>
            <person name="Liu Y."/>
        </authorList>
    </citation>
    <scope>NUCLEOTIDE SEQUENCE</scope>
    <source>
        <strain evidence="3">Zg-Y462</strain>
        <strain evidence="5">zg-Y462</strain>
    </source>
</reference>
<organism evidence="3 6">
    <name type="scientific">Arthrobacter zhangbolii</name>
    <dbReference type="NCBI Taxonomy" id="2886936"/>
    <lineage>
        <taxon>Bacteria</taxon>
        <taxon>Bacillati</taxon>
        <taxon>Actinomycetota</taxon>
        <taxon>Actinomycetes</taxon>
        <taxon>Micrococcales</taxon>
        <taxon>Micrococcaceae</taxon>
        <taxon>Arthrobacter</taxon>
    </lineage>
</organism>
<accession>A0A9X1S8C1</accession>
<dbReference type="PANTHER" id="PTHR42791">
    <property type="entry name" value="GNAT FAMILY ACETYLTRANSFERASE"/>
    <property type="match status" value="1"/>
</dbReference>
<name>A0A9X1S8C1_9MICC</name>
<feature type="compositionally biased region" description="Basic and acidic residues" evidence="1">
    <location>
        <begin position="182"/>
        <end position="209"/>
    </location>
</feature>
<proteinExistence type="predicted"/>
<evidence type="ECO:0000313" key="3">
    <source>
        <dbReference type="EMBL" id="MCC3271738.1"/>
    </source>
</evidence>
<dbReference type="Pfam" id="PF13508">
    <property type="entry name" value="Acetyltransf_7"/>
    <property type="match status" value="1"/>
</dbReference>
<dbReference type="EMBL" id="CP094984">
    <property type="protein sequence ID" value="UON93435.1"/>
    <property type="molecule type" value="Genomic_DNA"/>
</dbReference>
<dbReference type="EMBL" id="JAJFZT010000001">
    <property type="protein sequence ID" value="MCC3271738.1"/>
    <property type="molecule type" value="Genomic_DNA"/>
</dbReference>
<evidence type="ECO:0000259" key="2">
    <source>
        <dbReference type="PROSITE" id="PS51186"/>
    </source>
</evidence>
<dbReference type="InterPro" id="IPR000182">
    <property type="entry name" value="GNAT_dom"/>
</dbReference>
<sequence length="231" mass="25513">MSGITVRPLAGSDVADALEILVDVFVADPSWQRVFRGRRIRPALTRYYRRCLQDLVPAGNADGAWDARRLVGVALWYPPGQRPGGLIGRITRLFSRRQREHLRGWLLEGIAVAPDGRGQGTGGKLLTHRLAGCTDVVHLEATTEASARLYARFGFVAEPGQGEGDREGDRVRDRVRDRVGDRVRDRGRDRVGDRVRDRGRDRVGDRGAEHGGAPGAEHTGDLWMTRLPAAP</sequence>
<dbReference type="PANTHER" id="PTHR42791:SF1">
    <property type="entry name" value="N-ACETYLTRANSFERASE DOMAIN-CONTAINING PROTEIN"/>
    <property type="match status" value="1"/>
</dbReference>
<dbReference type="Proteomes" id="UP000829758">
    <property type="component" value="Chromosome"/>
</dbReference>
<dbReference type="PROSITE" id="PS51186">
    <property type="entry name" value="GNAT"/>
    <property type="match status" value="1"/>
</dbReference>
<keyword evidence="3" id="KW-0808">Transferase</keyword>
<evidence type="ECO:0000313" key="4">
    <source>
        <dbReference type="EMBL" id="UON93435.1"/>
    </source>
</evidence>
<dbReference type="InterPro" id="IPR052523">
    <property type="entry name" value="Trichothecene_AcTrans"/>
</dbReference>
<dbReference type="Gene3D" id="3.40.630.30">
    <property type="match status" value="1"/>
</dbReference>
<dbReference type="InterPro" id="IPR016181">
    <property type="entry name" value="Acyl_CoA_acyltransferase"/>
</dbReference>
<feature type="domain" description="N-acetyltransferase" evidence="2">
    <location>
        <begin position="4"/>
        <end position="178"/>
    </location>
</feature>
<evidence type="ECO:0000313" key="6">
    <source>
        <dbReference type="Proteomes" id="UP001155145"/>
    </source>
</evidence>
<dbReference type="Proteomes" id="UP001155145">
    <property type="component" value="Unassembled WGS sequence"/>
</dbReference>
<gene>
    <name evidence="3" type="ORF">LJ755_03190</name>
    <name evidence="4" type="ORF">MUK71_07505</name>
</gene>
<dbReference type="RefSeq" id="WP_227927944.1">
    <property type="nucleotide sequence ID" value="NZ_CP094984.1"/>
</dbReference>
<evidence type="ECO:0000256" key="1">
    <source>
        <dbReference type="SAM" id="MobiDB-lite"/>
    </source>
</evidence>
<evidence type="ECO:0000313" key="5">
    <source>
        <dbReference type="Proteomes" id="UP000829758"/>
    </source>
</evidence>
<keyword evidence="5" id="KW-1185">Reference proteome</keyword>
<dbReference type="EC" id="2.3.1.-" evidence="3"/>
<dbReference type="AlphaFoldDB" id="A0A9X1S8C1"/>
<keyword evidence="3" id="KW-0012">Acyltransferase</keyword>
<protein>
    <submittedName>
        <fullName evidence="3">GNAT family N-acetyltransferase</fullName>
        <ecNumber evidence="3">2.3.1.-</ecNumber>
    </submittedName>
</protein>